<evidence type="ECO:0000259" key="2">
    <source>
        <dbReference type="Pfam" id="PF01266"/>
    </source>
</evidence>
<dbReference type="GO" id="GO:0005737">
    <property type="term" value="C:cytoplasm"/>
    <property type="evidence" value="ECO:0007669"/>
    <property type="project" value="TreeGrafter"/>
</dbReference>
<protein>
    <submittedName>
        <fullName evidence="3">FAD-binding oxidoreductase</fullName>
    </submittedName>
</protein>
<dbReference type="GO" id="GO:0016491">
    <property type="term" value="F:oxidoreductase activity"/>
    <property type="evidence" value="ECO:0007669"/>
    <property type="project" value="UniProtKB-KW"/>
</dbReference>
<evidence type="ECO:0000313" key="4">
    <source>
        <dbReference type="Proteomes" id="UP000318405"/>
    </source>
</evidence>
<dbReference type="EMBL" id="VLTJ01000029">
    <property type="protein sequence ID" value="TSH92669.1"/>
    <property type="molecule type" value="Genomic_DNA"/>
</dbReference>
<dbReference type="InterPro" id="IPR006076">
    <property type="entry name" value="FAD-dep_OxRdtase"/>
</dbReference>
<keyword evidence="4" id="KW-1185">Reference proteome</keyword>
<name>A0A556AIG2_9BURK</name>
<keyword evidence="1" id="KW-0560">Oxidoreductase</keyword>
<accession>A0A556AIG2</accession>
<organism evidence="3 4">
    <name type="scientific">Verticiella sediminum</name>
    <dbReference type="NCBI Taxonomy" id="1247510"/>
    <lineage>
        <taxon>Bacteria</taxon>
        <taxon>Pseudomonadati</taxon>
        <taxon>Pseudomonadota</taxon>
        <taxon>Betaproteobacteria</taxon>
        <taxon>Burkholderiales</taxon>
        <taxon>Alcaligenaceae</taxon>
        <taxon>Verticiella</taxon>
    </lineage>
</organism>
<comment type="caution">
    <text evidence="3">The sequence shown here is derived from an EMBL/GenBank/DDBJ whole genome shotgun (WGS) entry which is preliminary data.</text>
</comment>
<dbReference type="PANTHER" id="PTHR13847:SF289">
    <property type="entry name" value="GLYCINE OXIDASE"/>
    <property type="match status" value="1"/>
</dbReference>
<dbReference type="SUPFAM" id="SSF51905">
    <property type="entry name" value="FAD/NAD(P)-binding domain"/>
    <property type="match status" value="1"/>
</dbReference>
<reference evidence="3 4" key="1">
    <citation type="submission" date="2019-07" db="EMBL/GenBank/DDBJ databases">
        <title>Qingshengfaniella alkalisoli gen. nov., sp. nov., isolated from saline soil.</title>
        <authorList>
            <person name="Xu L."/>
            <person name="Huang X.-X."/>
            <person name="Sun J.-Q."/>
        </authorList>
    </citation>
    <scope>NUCLEOTIDE SEQUENCE [LARGE SCALE GENOMIC DNA]</scope>
    <source>
        <strain evidence="3 4">DSM 27279</strain>
    </source>
</reference>
<dbReference type="Pfam" id="PF01266">
    <property type="entry name" value="DAO"/>
    <property type="match status" value="1"/>
</dbReference>
<dbReference type="AlphaFoldDB" id="A0A556AIG2"/>
<dbReference type="RefSeq" id="WP_143949035.1">
    <property type="nucleotide sequence ID" value="NZ_BAABMB010000001.1"/>
</dbReference>
<gene>
    <name evidence="3" type="ORF">FOZ76_14730</name>
</gene>
<proteinExistence type="predicted"/>
<dbReference type="Proteomes" id="UP000318405">
    <property type="component" value="Unassembled WGS sequence"/>
</dbReference>
<sequence>MSKSIIVLGAGMVGVCTALHLQRLGYTVCLVDRREPGRETSYGNAGLIQREAVEPYPFPREFGKILRVALRRGFDIRYHWAALPTLMPRLAGYWSASAPARYRDIVPPYARLILHAIDEHRVLMEAADCLALARPGGYRAIFSRADSFALATARAERLERDWGVHSAVESAADLRRAQPMLAADAVGAVHWQDPWSVVDPGALVTAYATLFVRQGGEVRQGDAQSLRGEGAGWAVETVDGVLTAQQAVLALGPWADGMLRRLGYRLPLFVKRGYHRHYVCARPPSVPLQDADRGFMMSPMRAGLRVATGAEFASLGARATPLQMTRAESAARRWLDLGEAVEPEPWLGARPCTADMLPLIGPAPRHPGLWFNFGHGHQGFTLGPISGRLLAEMLDGASPVVDPAPYAPSRYA</sequence>
<dbReference type="SUPFAM" id="SSF54373">
    <property type="entry name" value="FAD-linked reductases, C-terminal domain"/>
    <property type="match status" value="1"/>
</dbReference>
<evidence type="ECO:0000256" key="1">
    <source>
        <dbReference type="ARBA" id="ARBA00023002"/>
    </source>
</evidence>
<dbReference type="PANTHER" id="PTHR13847">
    <property type="entry name" value="SARCOSINE DEHYDROGENASE-RELATED"/>
    <property type="match status" value="1"/>
</dbReference>
<dbReference type="Gene3D" id="3.50.50.60">
    <property type="entry name" value="FAD/NAD(P)-binding domain"/>
    <property type="match status" value="2"/>
</dbReference>
<dbReference type="InterPro" id="IPR036188">
    <property type="entry name" value="FAD/NAD-bd_sf"/>
</dbReference>
<dbReference type="Gene3D" id="3.30.9.10">
    <property type="entry name" value="D-Amino Acid Oxidase, subunit A, domain 2"/>
    <property type="match status" value="1"/>
</dbReference>
<evidence type="ECO:0000313" key="3">
    <source>
        <dbReference type="EMBL" id="TSH92669.1"/>
    </source>
</evidence>
<dbReference type="OrthoDB" id="18526at2"/>
<feature type="domain" description="FAD dependent oxidoreductase" evidence="2">
    <location>
        <begin position="5"/>
        <end position="393"/>
    </location>
</feature>